<evidence type="ECO:0000313" key="1">
    <source>
        <dbReference type="EMBL" id="CAB5229650.1"/>
    </source>
</evidence>
<accession>A0A6J7XH62</accession>
<feature type="non-terminal residue" evidence="1">
    <location>
        <position position="43"/>
    </location>
</feature>
<organism evidence="1">
    <name type="scientific">uncultured Caudovirales phage</name>
    <dbReference type="NCBI Taxonomy" id="2100421"/>
    <lineage>
        <taxon>Viruses</taxon>
        <taxon>Duplodnaviria</taxon>
        <taxon>Heunggongvirae</taxon>
        <taxon>Uroviricota</taxon>
        <taxon>Caudoviricetes</taxon>
        <taxon>Peduoviridae</taxon>
        <taxon>Maltschvirus</taxon>
        <taxon>Maltschvirus maltsch</taxon>
    </lineage>
</organism>
<proteinExistence type="predicted"/>
<protein>
    <submittedName>
        <fullName evidence="1">Uncharacterized protein</fullName>
    </submittedName>
</protein>
<name>A0A6J7XH62_9CAUD</name>
<sequence length="43" mass="4871">MTANELADELDLRRNLLMGKEHELGARAILLYGHSADMLCEQQ</sequence>
<gene>
    <name evidence="1" type="ORF">UFOVP1561_1</name>
</gene>
<reference evidence="1" key="1">
    <citation type="submission" date="2020-05" db="EMBL/GenBank/DDBJ databases">
        <authorList>
            <person name="Chiriac C."/>
            <person name="Salcher M."/>
            <person name="Ghai R."/>
            <person name="Kavagutti S V."/>
        </authorList>
    </citation>
    <scope>NUCLEOTIDE SEQUENCE</scope>
</reference>
<dbReference type="EMBL" id="LR798406">
    <property type="protein sequence ID" value="CAB5229650.1"/>
    <property type="molecule type" value="Genomic_DNA"/>
</dbReference>